<dbReference type="PANTHER" id="PTHR21666:SF270">
    <property type="entry name" value="MUREIN HYDROLASE ACTIVATOR ENVC"/>
    <property type="match status" value="1"/>
</dbReference>
<evidence type="ECO:0000313" key="3">
    <source>
        <dbReference type="EMBL" id="AQT05371.1"/>
    </source>
</evidence>
<dbReference type="STRING" id="1076596.A0U91_11430"/>
<gene>
    <name evidence="3" type="ORF">A0U91_11430</name>
</gene>
<dbReference type="KEGG" id="aper:A0U91_11430"/>
<evidence type="ECO:0000256" key="1">
    <source>
        <dbReference type="SAM" id="SignalP"/>
    </source>
</evidence>
<reference evidence="3 4" key="1">
    <citation type="submission" date="2016-03" db="EMBL/GenBank/DDBJ databases">
        <title>Acetic acid bacteria sequencing.</title>
        <authorList>
            <person name="Brandt J."/>
            <person name="Jakob F."/>
            <person name="Vogel R.F."/>
        </authorList>
    </citation>
    <scope>NUCLEOTIDE SEQUENCE [LARGE SCALE GENOMIC DNA]</scope>
    <source>
        <strain evidence="3 4">TMW2.1084</strain>
    </source>
</reference>
<dbReference type="EMBL" id="CP014687">
    <property type="protein sequence ID" value="AQT05371.1"/>
    <property type="molecule type" value="Genomic_DNA"/>
</dbReference>
<dbReference type="SUPFAM" id="SSF51261">
    <property type="entry name" value="Duplicated hybrid motif"/>
    <property type="match status" value="1"/>
</dbReference>
<dbReference type="InterPro" id="IPR050570">
    <property type="entry name" value="Cell_wall_metabolism_enzyme"/>
</dbReference>
<feature type="signal peptide" evidence="1">
    <location>
        <begin position="1"/>
        <end position="24"/>
    </location>
</feature>
<proteinExistence type="predicted"/>
<protein>
    <submittedName>
        <fullName evidence="3">Peptidase</fullName>
    </submittedName>
</protein>
<organism evidence="3 4">
    <name type="scientific">Acetobacter persici</name>
    <dbReference type="NCBI Taxonomy" id="1076596"/>
    <lineage>
        <taxon>Bacteria</taxon>
        <taxon>Pseudomonadati</taxon>
        <taxon>Pseudomonadota</taxon>
        <taxon>Alphaproteobacteria</taxon>
        <taxon>Acetobacterales</taxon>
        <taxon>Acetobacteraceae</taxon>
        <taxon>Acetobacter</taxon>
    </lineage>
</organism>
<feature type="domain" description="M23ase beta-sheet core" evidence="2">
    <location>
        <begin position="122"/>
        <end position="212"/>
    </location>
</feature>
<sequence length="230" mass="24751">MKHGLSAAVVLVGLMLGSHGPAMAQPTAEERHRMDLRLQAMGLPPGLGSLVDDPAEIHQVTLAPLFDKPFACTEHPLGQLHGAGDALGTDCMVVGGFEENRGFAKMYRGDGSKNTDWYGWHAPVHAPFDSVIKYIHLNAETNTPGTMGRPPASMMVFERADGVRVVYAHLMDPRVKVGDHVAAGQVVAIDGNNGVARNPHIHVGAYRGSEPLQIRWDLRAMGKIPAMAEN</sequence>
<feature type="chain" id="PRO_5012143304" evidence="1">
    <location>
        <begin position="25"/>
        <end position="230"/>
    </location>
</feature>
<dbReference type="CDD" id="cd12797">
    <property type="entry name" value="M23_peptidase"/>
    <property type="match status" value="1"/>
</dbReference>
<dbReference type="Pfam" id="PF01551">
    <property type="entry name" value="Peptidase_M23"/>
    <property type="match status" value="1"/>
</dbReference>
<dbReference type="RefSeq" id="WP_077931153.1">
    <property type="nucleotide sequence ID" value="NZ_CP014687.1"/>
</dbReference>
<dbReference type="Gene3D" id="2.70.70.10">
    <property type="entry name" value="Glucose Permease (Domain IIA)"/>
    <property type="match status" value="1"/>
</dbReference>
<evidence type="ECO:0000313" key="4">
    <source>
        <dbReference type="Proteomes" id="UP000189055"/>
    </source>
</evidence>
<dbReference type="Proteomes" id="UP000189055">
    <property type="component" value="Chromosome"/>
</dbReference>
<dbReference type="PANTHER" id="PTHR21666">
    <property type="entry name" value="PEPTIDASE-RELATED"/>
    <property type="match status" value="1"/>
</dbReference>
<name>A0A1U9LG11_9PROT</name>
<evidence type="ECO:0000259" key="2">
    <source>
        <dbReference type="Pfam" id="PF01551"/>
    </source>
</evidence>
<keyword evidence="1" id="KW-0732">Signal</keyword>
<accession>A0A1U9LG11</accession>
<dbReference type="InterPro" id="IPR011055">
    <property type="entry name" value="Dup_hybrid_motif"/>
</dbReference>
<dbReference type="InterPro" id="IPR016047">
    <property type="entry name" value="M23ase_b-sheet_dom"/>
</dbReference>
<dbReference type="AlphaFoldDB" id="A0A1U9LG11"/>
<dbReference type="GO" id="GO:0004222">
    <property type="term" value="F:metalloendopeptidase activity"/>
    <property type="evidence" value="ECO:0007669"/>
    <property type="project" value="TreeGrafter"/>
</dbReference>